<dbReference type="GO" id="GO:0003954">
    <property type="term" value="F:NADH dehydrogenase activity"/>
    <property type="evidence" value="ECO:0007669"/>
    <property type="project" value="TreeGrafter"/>
</dbReference>
<evidence type="ECO:0000259" key="14">
    <source>
        <dbReference type="PROSITE" id="PS51669"/>
    </source>
</evidence>
<dbReference type="PANTHER" id="PTHR43105">
    <property type="entry name" value="RESPIRATORY NITRATE REDUCTASE"/>
    <property type="match status" value="1"/>
</dbReference>
<evidence type="ECO:0000256" key="11">
    <source>
        <dbReference type="ARBA" id="ARBA00047712"/>
    </source>
</evidence>
<comment type="catalytic activity">
    <reaction evidence="11 12">
        <text>a quinone + NADH + 5 H(+)(in) = a quinol + NAD(+) + 4 H(+)(out)</text>
        <dbReference type="Rhea" id="RHEA:57888"/>
        <dbReference type="ChEBI" id="CHEBI:15378"/>
        <dbReference type="ChEBI" id="CHEBI:24646"/>
        <dbReference type="ChEBI" id="CHEBI:57540"/>
        <dbReference type="ChEBI" id="CHEBI:57945"/>
        <dbReference type="ChEBI" id="CHEBI:132124"/>
    </reaction>
</comment>
<dbReference type="Gene3D" id="2.40.40.20">
    <property type="match status" value="1"/>
</dbReference>
<dbReference type="STRING" id="112413.SAMN05421854_105113"/>
<dbReference type="Gene3D" id="3.40.50.740">
    <property type="match status" value="2"/>
</dbReference>
<evidence type="ECO:0000256" key="6">
    <source>
        <dbReference type="ARBA" id="ARBA00022723"/>
    </source>
</evidence>
<keyword evidence="4 12" id="KW-0001">2Fe-2S</keyword>
<dbReference type="GO" id="GO:0051537">
    <property type="term" value="F:2 iron, 2 sulfur cluster binding"/>
    <property type="evidence" value="ECO:0007669"/>
    <property type="project" value="UniProtKB-UniRule"/>
</dbReference>
<dbReference type="Pfam" id="PF10588">
    <property type="entry name" value="NADH-G_4Fe-4S_3"/>
    <property type="match status" value="1"/>
</dbReference>
<gene>
    <name evidence="16" type="ORF">SAMN05421854_105113</name>
</gene>
<dbReference type="InterPro" id="IPR000283">
    <property type="entry name" value="NADH_UbQ_OxRdtase_75kDa_su_CS"/>
</dbReference>
<evidence type="ECO:0000256" key="4">
    <source>
        <dbReference type="ARBA" id="ARBA00022714"/>
    </source>
</evidence>
<protein>
    <recommendedName>
        <fullName evidence="12">NADH-quinone oxidoreductase</fullName>
        <ecNumber evidence="12">7.1.1.-</ecNumber>
    </recommendedName>
</protein>
<dbReference type="EMBL" id="FOWC01000005">
    <property type="protein sequence ID" value="SFP38659.1"/>
    <property type="molecule type" value="Genomic_DNA"/>
</dbReference>
<dbReference type="PROSITE" id="PS51839">
    <property type="entry name" value="4FE4S_HC3"/>
    <property type="match status" value="1"/>
</dbReference>
<dbReference type="SUPFAM" id="SSF53706">
    <property type="entry name" value="Formate dehydrogenase/DMSO reductase, domains 1-3"/>
    <property type="match status" value="1"/>
</dbReference>
<dbReference type="Gene3D" id="3.30.70.20">
    <property type="match status" value="1"/>
</dbReference>
<dbReference type="FunFam" id="3.10.20.740:FF:000001">
    <property type="entry name" value="NADH-quinone oxidoreductase subunit G"/>
    <property type="match status" value="1"/>
</dbReference>
<evidence type="ECO:0000259" key="15">
    <source>
        <dbReference type="PROSITE" id="PS51839"/>
    </source>
</evidence>
<dbReference type="PROSITE" id="PS00642">
    <property type="entry name" value="COMPLEX1_75K_2"/>
    <property type="match status" value="1"/>
</dbReference>
<dbReference type="InterPro" id="IPR001041">
    <property type="entry name" value="2Fe-2S_ferredoxin-type"/>
</dbReference>
<dbReference type="FunFam" id="3.30.70.20:FF:000016">
    <property type="entry name" value="NADH-quinone oxidoreductase"/>
    <property type="match status" value="1"/>
</dbReference>
<dbReference type="InterPro" id="IPR006963">
    <property type="entry name" value="Mopterin_OxRdtase_4Fe-4S_dom"/>
</dbReference>
<dbReference type="PROSITE" id="PS00643">
    <property type="entry name" value="COMPLEX1_75K_3"/>
    <property type="match status" value="1"/>
</dbReference>
<dbReference type="AlphaFoldDB" id="A0A1I5PXQ8"/>
<organism evidence="16 17">
    <name type="scientific">Amycolatopsis rubida</name>
    <dbReference type="NCBI Taxonomy" id="112413"/>
    <lineage>
        <taxon>Bacteria</taxon>
        <taxon>Bacillati</taxon>
        <taxon>Actinomycetota</taxon>
        <taxon>Actinomycetes</taxon>
        <taxon>Pseudonocardiales</taxon>
        <taxon>Pseudonocardiaceae</taxon>
        <taxon>Amycolatopsis</taxon>
    </lineage>
</organism>
<dbReference type="GO" id="GO:0016020">
    <property type="term" value="C:membrane"/>
    <property type="evidence" value="ECO:0007669"/>
    <property type="project" value="InterPro"/>
</dbReference>
<dbReference type="SUPFAM" id="SSF54292">
    <property type="entry name" value="2Fe-2S ferredoxin-like"/>
    <property type="match status" value="1"/>
</dbReference>
<dbReference type="InterPro" id="IPR010228">
    <property type="entry name" value="NADH_UbQ_OxRdtase_Gsu"/>
</dbReference>
<dbReference type="GO" id="GO:0008137">
    <property type="term" value="F:NADH dehydrogenase (ubiquinone) activity"/>
    <property type="evidence" value="ECO:0007669"/>
    <property type="project" value="UniProtKB-UniRule"/>
</dbReference>
<dbReference type="GO" id="GO:0051539">
    <property type="term" value="F:4 iron, 4 sulfur cluster binding"/>
    <property type="evidence" value="ECO:0007669"/>
    <property type="project" value="UniProtKB-KW"/>
</dbReference>
<keyword evidence="5 12" id="KW-0874">Quinone</keyword>
<feature type="domain" description="4Fe-4S His(Cys)3-ligated-type" evidence="15">
    <location>
        <begin position="82"/>
        <end position="121"/>
    </location>
</feature>
<evidence type="ECO:0000313" key="17">
    <source>
        <dbReference type="Proteomes" id="UP000199137"/>
    </source>
</evidence>
<dbReference type="SUPFAM" id="SSF54862">
    <property type="entry name" value="4Fe-4S ferredoxins"/>
    <property type="match status" value="1"/>
</dbReference>
<comment type="function">
    <text evidence="12">NDH-1 shuttles electrons from NADH, via FMN and iron-sulfur (Fe-S) centers, to quinones in the respiratory chain. Couples the redox reaction to proton translocation (for every two electrons transferred, four hydrogen ions are translocated across the cytoplasmic membrane), and thus conserves the redox energy in a proton gradient.</text>
</comment>
<evidence type="ECO:0000256" key="12">
    <source>
        <dbReference type="RuleBase" id="RU003525"/>
    </source>
</evidence>
<evidence type="ECO:0000256" key="1">
    <source>
        <dbReference type="ARBA" id="ARBA00001966"/>
    </source>
</evidence>
<dbReference type="EC" id="7.1.1.-" evidence="12"/>
<dbReference type="NCBIfam" id="NF005895">
    <property type="entry name" value="PRK07860.1"/>
    <property type="match status" value="1"/>
</dbReference>
<keyword evidence="9 12" id="KW-0411">Iron-sulfur</keyword>
<keyword evidence="6 12" id="KW-0479">Metal-binding</keyword>
<keyword evidence="7 12" id="KW-1278">Translocase</keyword>
<keyword evidence="3 12" id="KW-0004">4Fe-4S</keyword>
<name>A0A1I5PXQ8_9PSEU</name>
<dbReference type="SMART" id="SM00926">
    <property type="entry name" value="Molybdop_Fe4S4"/>
    <property type="match status" value="1"/>
</dbReference>
<dbReference type="NCBIfam" id="TIGR01973">
    <property type="entry name" value="NuoG"/>
    <property type="match status" value="1"/>
</dbReference>
<dbReference type="PANTHER" id="PTHR43105:SF12">
    <property type="entry name" value="NADH-QUINONE OXIDOREDUCTASE SUBUNIT G"/>
    <property type="match status" value="1"/>
</dbReference>
<dbReference type="SMART" id="SM00929">
    <property type="entry name" value="NADH-G_4Fe-4S_3"/>
    <property type="match status" value="1"/>
</dbReference>
<dbReference type="Gene3D" id="2.20.25.90">
    <property type="entry name" value="ADC-like domains"/>
    <property type="match status" value="1"/>
</dbReference>
<dbReference type="InterPro" id="IPR036010">
    <property type="entry name" value="2Fe-2S_ferredoxin-like_sf"/>
</dbReference>
<feature type="domain" description="4Fe-4S Mo/W bis-MGD-type" evidence="14">
    <location>
        <begin position="220"/>
        <end position="276"/>
    </location>
</feature>
<evidence type="ECO:0000256" key="8">
    <source>
        <dbReference type="ARBA" id="ARBA00023004"/>
    </source>
</evidence>
<dbReference type="GO" id="GO:0042773">
    <property type="term" value="P:ATP synthesis coupled electron transport"/>
    <property type="evidence" value="ECO:0007669"/>
    <property type="project" value="InterPro"/>
</dbReference>
<dbReference type="InterPro" id="IPR006656">
    <property type="entry name" value="Mopterin_OxRdtase"/>
</dbReference>
<sequence length="776" mass="81562">MTSVTVSIDGAEVTVPEGTLLIRATESAGAEVPRFCDHPLLTPVGACRQCLVEVEGLPKPVTACTTEVAPGMIVRTQATSPVAEKAQRGVLELLLINHPLDCPVCDKGGECPLQNQAMAGGRDTSRFTGPKRTFAKPVPLSRAVLLDRERCVQCARCTRFADQIAGDPLIGLLERGAAQQIGTGTGAAFDSYFSGNTVQICPVGALTSVAYRFRARPFDLESTRTVCEHCASGCATRTDTRRGKVLRRLAGEDPEVNDEWMCDKGRWAFRYATVTDRLTYPRVREALTGKLTAVAWPLAFRVAARALAAVRGHAGVLTGGRLTVEDAYAYGRFARVVLGTNDVDFRARPVSAEETEFLTWLAGRPSATYADVGSASTVVLAGLEPEEESPILFLRLRKAVRTAGTKVYSVAPFTTRGLVKLSGTLLRAAPGEEPAALDELVAGPGAVVLAGERLATVPGGLSAVVRLAERTGALLGWVPRRAGERGALAAGAFPTLLPGARPVADAAARADAARLWQVAELPAEPGRDVAAMLAGDLRGLLAGGVELDDLPDPRAAREAVARMPVVVSLEQRPSALSELATVVFPVATVAEKAGTFHNWENRPRTFEAALRSAGAQPDLRVLAGIAEELDVLAPRDGSAVRAELAALGAWPGRAAPPPAAPPAVHALPRPRAGEAVLATWRPLLDGGRLQDGEEHLAGTARTPLLHLSAATADEFGIQPGDPVTVSTDRGAITLPTTTADLPDRVVWLPQRSAGSAVHAELGVTSGAVVRLSRSSG</sequence>
<evidence type="ECO:0000256" key="5">
    <source>
        <dbReference type="ARBA" id="ARBA00022719"/>
    </source>
</evidence>
<dbReference type="InterPro" id="IPR054351">
    <property type="entry name" value="NADH_UbQ_OxRdtase_ferredoxin"/>
</dbReference>
<dbReference type="PROSITE" id="PS51085">
    <property type="entry name" value="2FE2S_FER_2"/>
    <property type="match status" value="1"/>
</dbReference>
<evidence type="ECO:0000256" key="9">
    <source>
        <dbReference type="ARBA" id="ARBA00023014"/>
    </source>
</evidence>
<feature type="domain" description="2Fe-2S ferredoxin-type" evidence="13">
    <location>
        <begin position="2"/>
        <end position="80"/>
    </location>
</feature>
<dbReference type="Pfam" id="PF22117">
    <property type="entry name" value="Fer4_Nqo3"/>
    <property type="match status" value="1"/>
</dbReference>
<dbReference type="Pfam" id="PF13510">
    <property type="entry name" value="Fer2_4"/>
    <property type="match status" value="1"/>
</dbReference>
<dbReference type="RefSeq" id="WP_093574291.1">
    <property type="nucleotide sequence ID" value="NZ_FOWC01000005.1"/>
</dbReference>
<dbReference type="Gene3D" id="3.40.228.10">
    <property type="entry name" value="Dimethylsulfoxide Reductase, domain 2"/>
    <property type="match status" value="1"/>
</dbReference>
<dbReference type="OrthoDB" id="7376058at2"/>
<evidence type="ECO:0000256" key="10">
    <source>
        <dbReference type="ARBA" id="ARBA00023027"/>
    </source>
</evidence>
<evidence type="ECO:0000256" key="7">
    <source>
        <dbReference type="ARBA" id="ARBA00022967"/>
    </source>
</evidence>
<evidence type="ECO:0000256" key="2">
    <source>
        <dbReference type="ARBA" id="ARBA00005404"/>
    </source>
</evidence>
<dbReference type="Gene3D" id="3.10.20.740">
    <property type="match status" value="1"/>
</dbReference>
<keyword evidence="10 12" id="KW-0520">NAD</keyword>
<dbReference type="Pfam" id="PF00384">
    <property type="entry name" value="Molybdopterin"/>
    <property type="match status" value="1"/>
</dbReference>
<evidence type="ECO:0000256" key="3">
    <source>
        <dbReference type="ARBA" id="ARBA00022485"/>
    </source>
</evidence>
<proteinExistence type="inferred from homology"/>
<dbReference type="Proteomes" id="UP000199137">
    <property type="component" value="Unassembled WGS sequence"/>
</dbReference>
<dbReference type="CDD" id="cd02788">
    <property type="entry name" value="MopB_CT_NDH-1_NuoG2-N7"/>
    <property type="match status" value="1"/>
</dbReference>
<dbReference type="InterPro" id="IPR009010">
    <property type="entry name" value="Asp_de-COase-like_dom_sf"/>
</dbReference>
<dbReference type="PROSITE" id="PS51669">
    <property type="entry name" value="4FE4S_MOW_BIS_MGD"/>
    <property type="match status" value="1"/>
</dbReference>
<keyword evidence="8 12" id="KW-0408">Iron</keyword>
<dbReference type="CDD" id="cd00207">
    <property type="entry name" value="fer2"/>
    <property type="match status" value="1"/>
</dbReference>
<dbReference type="GO" id="GO:0048038">
    <property type="term" value="F:quinone binding"/>
    <property type="evidence" value="ECO:0007669"/>
    <property type="project" value="UniProtKB-UniRule"/>
</dbReference>
<comment type="cofactor">
    <cofactor evidence="1 12">
        <name>[4Fe-4S] cluster</name>
        <dbReference type="ChEBI" id="CHEBI:49883"/>
    </cofactor>
</comment>
<dbReference type="GO" id="GO:0046872">
    <property type="term" value="F:metal ion binding"/>
    <property type="evidence" value="ECO:0007669"/>
    <property type="project" value="UniProtKB-UniRule"/>
</dbReference>
<comment type="cofactor">
    <cofactor evidence="12">
        <name>[2Fe-2S] cluster</name>
        <dbReference type="ChEBI" id="CHEBI:190135"/>
    </cofactor>
    <text evidence="12">Binds 1 [2Fe-2S] cluster per subunit.</text>
</comment>
<evidence type="ECO:0000313" key="16">
    <source>
        <dbReference type="EMBL" id="SFP38659.1"/>
    </source>
</evidence>
<dbReference type="SUPFAM" id="SSF50692">
    <property type="entry name" value="ADC-like"/>
    <property type="match status" value="1"/>
</dbReference>
<dbReference type="PROSITE" id="PS00641">
    <property type="entry name" value="COMPLEX1_75K_1"/>
    <property type="match status" value="1"/>
</dbReference>
<comment type="similarity">
    <text evidence="2 12">Belongs to the complex I 75 kDa subunit family.</text>
</comment>
<dbReference type="Pfam" id="PF04879">
    <property type="entry name" value="Molybdop_Fe4S4"/>
    <property type="match status" value="1"/>
</dbReference>
<reference evidence="16 17" key="1">
    <citation type="submission" date="2016-10" db="EMBL/GenBank/DDBJ databases">
        <authorList>
            <person name="de Groot N.N."/>
        </authorList>
    </citation>
    <scope>NUCLEOTIDE SEQUENCE [LARGE SCALE GENOMIC DNA]</scope>
    <source>
        <strain evidence="16 17">DSM 44637</strain>
    </source>
</reference>
<accession>A0A1I5PXQ8</accession>
<dbReference type="InterPro" id="IPR050123">
    <property type="entry name" value="Prok_molybdopt-oxidoreductase"/>
</dbReference>
<evidence type="ECO:0000259" key="13">
    <source>
        <dbReference type="PROSITE" id="PS51085"/>
    </source>
</evidence>
<dbReference type="InterPro" id="IPR019574">
    <property type="entry name" value="NADH_UbQ_OxRdtase_Gsu_4Fe4S-bd"/>
</dbReference>